<evidence type="ECO:0000313" key="15">
    <source>
        <dbReference type="Proteomes" id="UP000256379"/>
    </source>
</evidence>
<accession>A0A3D8IQZ4</accession>
<dbReference type="OrthoDB" id="9805537at2"/>
<evidence type="ECO:0000256" key="9">
    <source>
        <dbReference type="ARBA" id="ARBA00023239"/>
    </source>
</evidence>
<comment type="pathway">
    <text evidence="2">Carbohydrate biosynthesis; gluconeogenesis.</text>
</comment>
<evidence type="ECO:0000256" key="4">
    <source>
        <dbReference type="ARBA" id="ARBA00022432"/>
    </source>
</evidence>
<dbReference type="EMBL" id="NXLQ01000001">
    <property type="protein sequence ID" value="RDU67679.1"/>
    <property type="molecule type" value="Genomic_DNA"/>
</dbReference>
<feature type="domain" description="Serine dehydratase-like alpha subunit" evidence="12">
    <location>
        <begin position="187"/>
        <end position="449"/>
    </location>
</feature>
<dbReference type="Pfam" id="PF03315">
    <property type="entry name" value="SDH_beta"/>
    <property type="match status" value="1"/>
</dbReference>
<evidence type="ECO:0000256" key="10">
    <source>
        <dbReference type="ARBA" id="ARBA00049406"/>
    </source>
</evidence>
<organism evidence="14 15">
    <name type="scientific">Helicobacter didelphidarum</name>
    <dbReference type="NCBI Taxonomy" id="2040648"/>
    <lineage>
        <taxon>Bacteria</taxon>
        <taxon>Pseudomonadati</taxon>
        <taxon>Campylobacterota</taxon>
        <taxon>Epsilonproteobacteria</taxon>
        <taxon>Campylobacterales</taxon>
        <taxon>Helicobacteraceae</taxon>
        <taxon>Helicobacter</taxon>
    </lineage>
</organism>
<comment type="caution">
    <text evidence="14">The sequence shown here is derived from an EMBL/GenBank/DDBJ whole genome shotgun (WGS) entry which is preliminary data.</text>
</comment>
<dbReference type="GO" id="GO:0046872">
    <property type="term" value="F:metal ion binding"/>
    <property type="evidence" value="ECO:0007669"/>
    <property type="project" value="UniProtKB-KW"/>
</dbReference>
<name>A0A3D8IQZ4_9HELI</name>
<comment type="cofactor">
    <cofactor evidence="1 11">
        <name>[4Fe-4S] cluster</name>
        <dbReference type="ChEBI" id="CHEBI:49883"/>
    </cofactor>
</comment>
<evidence type="ECO:0000259" key="12">
    <source>
        <dbReference type="Pfam" id="PF03313"/>
    </source>
</evidence>
<dbReference type="InterPro" id="IPR051318">
    <property type="entry name" value="Fe-S_L-Ser"/>
</dbReference>
<keyword evidence="4 11" id="KW-0312">Gluconeogenesis</keyword>
<evidence type="ECO:0000256" key="5">
    <source>
        <dbReference type="ARBA" id="ARBA00022485"/>
    </source>
</evidence>
<dbReference type="Proteomes" id="UP000256379">
    <property type="component" value="Unassembled WGS sequence"/>
</dbReference>
<dbReference type="EC" id="4.3.1.17" evidence="11"/>
<evidence type="ECO:0000256" key="3">
    <source>
        <dbReference type="ARBA" id="ARBA00008636"/>
    </source>
</evidence>
<dbReference type="InterPro" id="IPR029009">
    <property type="entry name" value="ASB_dom_sf"/>
</dbReference>
<dbReference type="Gene3D" id="3.30.1330.90">
    <property type="entry name" value="D-3-phosphoglycerate dehydrogenase, domain 3"/>
    <property type="match status" value="1"/>
</dbReference>
<reference evidence="14 15" key="1">
    <citation type="submission" date="2018-04" db="EMBL/GenBank/DDBJ databases">
        <title>Novel Campyloabacter and Helicobacter Species and Strains.</title>
        <authorList>
            <person name="Mannion A.J."/>
            <person name="Shen Z."/>
            <person name="Fox J.G."/>
        </authorList>
    </citation>
    <scope>NUCLEOTIDE SEQUENCE [LARGE SCALE GENOMIC DNA]</scope>
    <source>
        <strain evidence="14 15">MIT 17-337</strain>
    </source>
</reference>
<dbReference type="InterPro" id="IPR005130">
    <property type="entry name" value="Ser_deHydtase-like_asu"/>
</dbReference>
<evidence type="ECO:0000256" key="2">
    <source>
        <dbReference type="ARBA" id="ARBA00004742"/>
    </source>
</evidence>
<keyword evidence="8 11" id="KW-0411">Iron-sulfur</keyword>
<keyword evidence="6 11" id="KW-0479">Metal-binding</keyword>
<evidence type="ECO:0000259" key="13">
    <source>
        <dbReference type="Pfam" id="PF03315"/>
    </source>
</evidence>
<dbReference type="Pfam" id="PF03313">
    <property type="entry name" value="SDH_alpha"/>
    <property type="match status" value="1"/>
</dbReference>
<dbReference type="InterPro" id="IPR005131">
    <property type="entry name" value="Ser_deHydtase_bsu"/>
</dbReference>
<feature type="domain" description="Serine dehydratase beta chain" evidence="13">
    <location>
        <begin position="2"/>
        <end position="157"/>
    </location>
</feature>
<protein>
    <recommendedName>
        <fullName evidence="11">L-serine dehydratase</fullName>
        <ecNumber evidence="11">4.3.1.17</ecNumber>
    </recommendedName>
</protein>
<evidence type="ECO:0000313" key="14">
    <source>
        <dbReference type="EMBL" id="RDU67679.1"/>
    </source>
</evidence>
<keyword evidence="15" id="KW-1185">Reference proteome</keyword>
<dbReference type="AlphaFoldDB" id="A0A3D8IQZ4"/>
<dbReference type="PANTHER" id="PTHR30182">
    <property type="entry name" value="L-SERINE DEHYDRATASE"/>
    <property type="match status" value="1"/>
</dbReference>
<keyword evidence="7 11" id="KW-0408">Iron</keyword>
<dbReference type="FunFam" id="3.30.1330.90:FF:000001">
    <property type="entry name" value="L-serine ammonia-lyase 1"/>
    <property type="match status" value="1"/>
</dbReference>
<dbReference type="InterPro" id="IPR004644">
    <property type="entry name" value="Fe-S_L-Ser_mono"/>
</dbReference>
<dbReference type="PANTHER" id="PTHR30182:SF1">
    <property type="entry name" value="L-SERINE DEHYDRATASE 1"/>
    <property type="match status" value="1"/>
</dbReference>
<sequence length="456" mass="49338">MSNLNIFKIGVGPSSSHTLGPLVAGNLFCNKIESNNTESKLDVITKITINLHGSLSLTGKGHLTDKAILWGLSNLKPRDLHAEIQEQVNKGVLEHKILNLCGKKQIMFDYDQDLVFNNDYLPLHENGLEVKAFDNMDNIIESQVYYSVGGGFVKTKEELEDGADSSTQANVKMQIDNATKALYLCDEKGYNLAQLSLEYEKQFVSESNVREYCLEIWATMQEVYMNGINPKADTLPGGMHLHRRAKGLAERVKATTDPMGIIDFISLYAISIAEENASGAKVVTAPTNGACAVIPAVMLYLKNHTIGFNDDKAVEFLLTAMLIGSFYKKNASISGAEAGCQAEIGSASSMAAGAMATVLGAEARKACNAAEMAMEHHLGLTCDPVGGLVQIPCIERNAFGAIKAISAARMAMTRKSIPMVSLDEVIKTMYQTGKDMNAKYRETSLGGLAKTLSSVC</sequence>
<comment type="catalytic activity">
    <reaction evidence="10 11">
        <text>L-serine = pyruvate + NH4(+)</text>
        <dbReference type="Rhea" id="RHEA:19169"/>
        <dbReference type="ChEBI" id="CHEBI:15361"/>
        <dbReference type="ChEBI" id="CHEBI:28938"/>
        <dbReference type="ChEBI" id="CHEBI:33384"/>
        <dbReference type="EC" id="4.3.1.17"/>
    </reaction>
</comment>
<dbReference type="SUPFAM" id="SSF143548">
    <property type="entry name" value="Serine metabolism enzymes domain"/>
    <property type="match status" value="1"/>
</dbReference>
<evidence type="ECO:0000256" key="8">
    <source>
        <dbReference type="ARBA" id="ARBA00023014"/>
    </source>
</evidence>
<evidence type="ECO:0000256" key="6">
    <source>
        <dbReference type="ARBA" id="ARBA00022723"/>
    </source>
</evidence>
<keyword evidence="5 11" id="KW-0004">4Fe-4S</keyword>
<dbReference type="RefSeq" id="WP_115542206.1">
    <property type="nucleotide sequence ID" value="NZ_NXLQ01000001.1"/>
</dbReference>
<dbReference type="GO" id="GO:0003941">
    <property type="term" value="F:L-serine ammonia-lyase activity"/>
    <property type="evidence" value="ECO:0007669"/>
    <property type="project" value="UniProtKB-UniRule"/>
</dbReference>
<dbReference type="GO" id="GO:0051539">
    <property type="term" value="F:4 iron, 4 sulfur cluster binding"/>
    <property type="evidence" value="ECO:0007669"/>
    <property type="project" value="UniProtKB-UniRule"/>
</dbReference>
<gene>
    <name evidence="14" type="ORF">CQA53_01385</name>
</gene>
<keyword evidence="9 11" id="KW-0456">Lyase</keyword>
<evidence type="ECO:0000256" key="7">
    <source>
        <dbReference type="ARBA" id="ARBA00023004"/>
    </source>
</evidence>
<dbReference type="NCBIfam" id="TIGR00720">
    <property type="entry name" value="sda_mono"/>
    <property type="match status" value="1"/>
</dbReference>
<proteinExistence type="inferred from homology"/>
<evidence type="ECO:0000256" key="1">
    <source>
        <dbReference type="ARBA" id="ARBA00001966"/>
    </source>
</evidence>
<comment type="similarity">
    <text evidence="3 11">Belongs to the iron-sulfur dependent L-serine dehydratase family.</text>
</comment>
<dbReference type="GO" id="GO:0006094">
    <property type="term" value="P:gluconeogenesis"/>
    <property type="evidence" value="ECO:0007669"/>
    <property type="project" value="UniProtKB-KW"/>
</dbReference>
<evidence type="ECO:0000256" key="11">
    <source>
        <dbReference type="RuleBase" id="RU366059"/>
    </source>
</evidence>